<reference evidence="1 2" key="1">
    <citation type="submission" date="2018-04" db="EMBL/GenBank/DDBJ databases">
        <title>Draft Genome Sequence of Phosphate-Solubilizing Chryseobacterium sp. ISE14 that is a Biocontrol and Plant Growth-Promoting Rhizobacterium Isolated from Cucumber.</title>
        <authorList>
            <person name="Jeong J.-J."/>
            <person name="Sang M.K."/>
            <person name="Choi I.-G."/>
            <person name="Kim K.D."/>
        </authorList>
    </citation>
    <scope>NUCLEOTIDE SEQUENCE [LARGE SCALE GENOMIC DNA]</scope>
    <source>
        <strain evidence="1 2">ISE14</strain>
    </source>
</reference>
<dbReference type="InterPro" id="IPR009057">
    <property type="entry name" value="Homeodomain-like_sf"/>
</dbReference>
<gene>
    <name evidence="1" type="ORF">C1631_000365</name>
</gene>
<evidence type="ECO:0000313" key="1">
    <source>
        <dbReference type="EMBL" id="PWN71117.1"/>
    </source>
</evidence>
<evidence type="ECO:0000313" key="2">
    <source>
        <dbReference type="Proteomes" id="UP000236594"/>
    </source>
</evidence>
<protein>
    <submittedName>
        <fullName evidence="1">Transposase</fullName>
    </submittedName>
</protein>
<name>A0A316XBP6_9FLAO</name>
<sequence>MNFKHIPIGTLIQQLASENEVGIVEICNFLQCSKKEVELMYQAESLDTEVILQWSKLLKYDFFRIYSKHLIVYASLGASSDYKYTPEKQSAVPGFRKSIYTPEIIEFVLELIETGEKSKRQIIEEYRIPETTLHKWMDRNKK</sequence>
<dbReference type="EMBL" id="PPED02000001">
    <property type="protein sequence ID" value="PWN71117.1"/>
    <property type="molecule type" value="Genomic_DNA"/>
</dbReference>
<dbReference type="OrthoDB" id="799937at2"/>
<dbReference type="RefSeq" id="WP_103249043.1">
    <property type="nucleotide sequence ID" value="NZ_PPED02000001.1"/>
</dbReference>
<dbReference type="Proteomes" id="UP000236594">
    <property type="component" value="Unassembled WGS sequence"/>
</dbReference>
<dbReference type="SUPFAM" id="SSF46689">
    <property type="entry name" value="Homeodomain-like"/>
    <property type="match status" value="1"/>
</dbReference>
<dbReference type="Gene3D" id="1.10.10.60">
    <property type="entry name" value="Homeodomain-like"/>
    <property type="match status" value="1"/>
</dbReference>
<organism evidence="1 2">
    <name type="scientific">Chryseobacterium phosphatilyticum</name>
    <dbReference type="NCBI Taxonomy" id="475075"/>
    <lineage>
        <taxon>Bacteria</taxon>
        <taxon>Pseudomonadati</taxon>
        <taxon>Bacteroidota</taxon>
        <taxon>Flavobacteriia</taxon>
        <taxon>Flavobacteriales</taxon>
        <taxon>Weeksellaceae</taxon>
        <taxon>Chryseobacterium group</taxon>
        <taxon>Chryseobacterium</taxon>
    </lineage>
</organism>
<keyword evidence="2" id="KW-1185">Reference proteome</keyword>
<dbReference type="AlphaFoldDB" id="A0A316XBP6"/>
<accession>A0A316XBP6</accession>
<proteinExistence type="predicted"/>
<comment type="caution">
    <text evidence="1">The sequence shown here is derived from an EMBL/GenBank/DDBJ whole genome shotgun (WGS) entry which is preliminary data.</text>
</comment>